<dbReference type="EMBL" id="AUND01000034">
    <property type="protein sequence ID" value="KEO51836.1"/>
    <property type="molecule type" value="Genomic_DNA"/>
</dbReference>
<gene>
    <name evidence="4" type="ORF">TP2_10180</name>
</gene>
<protein>
    <recommendedName>
        <fullName evidence="1">Type IV secretion system putative lipoprotein virB7</fullName>
    </recommendedName>
</protein>
<dbReference type="PROSITE" id="PS51257">
    <property type="entry name" value="PROKAR_LIPOPROTEIN"/>
    <property type="match status" value="1"/>
</dbReference>
<dbReference type="RefSeq" id="WP_084714259.1">
    <property type="nucleotide sequence ID" value="NZ_AUND01000034.1"/>
</dbReference>
<evidence type="ECO:0000256" key="3">
    <source>
        <dbReference type="SAM" id="SignalP"/>
    </source>
</evidence>
<name>A0A074J336_9RHOB</name>
<feature type="chain" id="PRO_5001695950" description="Type IV secretion system putative lipoprotein virB7" evidence="3">
    <location>
        <begin position="22"/>
        <end position="38"/>
    </location>
</feature>
<dbReference type="AlphaFoldDB" id="A0A074J336"/>
<dbReference type="Pfam" id="PF08139">
    <property type="entry name" value="LPAM_1"/>
    <property type="match status" value="1"/>
</dbReference>
<keyword evidence="2 3" id="KW-0732">Signal</keyword>
<dbReference type="InterPro" id="IPR012640">
    <property type="entry name" value="Membr_lipoprot_lipid_attach_CS"/>
</dbReference>
<sequence>MKKLVLLAALAAALAGCNTVAGVGDDVSSGARTVQSWF</sequence>
<reference evidence="4 5" key="1">
    <citation type="submission" date="2013-07" db="EMBL/GenBank/DDBJ databases">
        <title>Thioclava pacifica DSM 10166 Genome Sequencing.</title>
        <authorList>
            <person name="Lai Q."/>
            <person name="Shao Z."/>
        </authorList>
    </citation>
    <scope>NUCLEOTIDE SEQUENCE [LARGE SCALE GENOMIC DNA]</scope>
    <source>
        <strain evidence="4 5">DSM 10166</strain>
    </source>
</reference>
<comment type="caution">
    <text evidence="4">The sequence shown here is derived from an EMBL/GenBank/DDBJ whole genome shotgun (WGS) entry which is preliminary data.</text>
</comment>
<evidence type="ECO:0000313" key="4">
    <source>
        <dbReference type="EMBL" id="KEO51836.1"/>
    </source>
</evidence>
<evidence type="ECO:0000256" key="1">
    <source>
        <dbReference type="ARBA" id="ARBA00017922"/>
    </source>
</evidence>
<keyword evidence="5" id="KW-1185">Reference proteome</keyword>
<accession>A0A074J336</accession>
<dbReference type="STRING" id="1353537.TP2_10180"/>
<dbReference type="eggNOG" id="ENOG50314FA">
    <property type="taxonomic scope" value="Bacteria"/>
</dbReference>
<proteinExistence type="predicted"/>
<evidence type="ECO:0000256" key="2">
    <source>
        <dbReference type="ARBA" id="ARBA00022729"/>
    </source>
</evidence>
<organism evidence="4 5">
    <name type="scientific">Thioclava pacifica DSM 10166</name>
    <dbReference type="NCBI Taxonomy" id="1353537"/>
    <lineage>
        <taxon>Bacteria</taxon>
        <taxon>Pseudomonadati</taxon>
        <taxon>Pseudomonadota</taxon>
        <taxon>Alphaproteobacteria</taxon>
        <taxon>Rhodobacterales</taxon>
        <taxon>Paracoccaceae</taxon>
        <taxon>Thioclava</taxon>
    </lineage>
</organism>
<feature type="signal peptide" evidence="3">
    <location>
        <begin position="1"/>
        <end position="21"/>
    </location>
</feature>
<evidence type="ECO:0000313" key="5">
    <source>
        <dbReference type="Proteomes" id="UP000027432"/>
    </source>
</evidence>
<dbReference type="Proteomes" id="UP000027432">
    <property type="component" value="Unassembled WGS sequence"/>
</dbReference>